<feature type="compositionally biased region" description="Low complexity" evidence="1">
    <location>
        <begin position="1"/>
        <end position="18"/>
    </location>
</feature>
<accession>A0AAW2ZD25</accession>
<organism evidence="2 3">
    <name type="scientific">Acrasis kona</name>
    <dbReference type="NCBI Taxonomy" id="1008807"/>
    <lineage>
        <taxon>Eukaryota</taxon>
        <taxon>Discoba</taxon>
        <taxon>Heterolobosea</taxon>
        <taxon>Tetramitia</taxon>
        <taxon>Eutetramitia</taxon>
        <taxon>Acrasidae</taxon>
        <taxon>Acrasis</taxon>
    </lineage>
</organism>
<dbReference type="EMBL" id="JAOPGA020001250">
    <property type="protein sequence ID" value="KAL0486599.1"/>
    <property type="molecule type" value="Genomic_DNA"/>
</dbReference>
<dbReference type="Proteomes" id="UP001431209">
    <property type="component" value="Unassembled WGS sequence"/>
</dbReference>
<dbReference type="AlphaFoldDB" id="A0AAW2ZD25"/>
<sequence length="138" mass="15586">MSTTQHTNTSTSSSGSTSPNEELQNFEYLNISQTNNIHKRSGTCNTNQDVTQQNIQTQPIWNNQAVVTNSSPNNLQNNQTSSVASSITVGVHSETSHSAQENQSDMEDDTFEYNDELNFLINRFDIKEKKPNFMPYIY</sequence>
<name>A0AAW2ZD25_9EUKA</name>
<evidence type="ECO:0000313" key="2">
    <source>
        <dbReference type="EMBL" id="KAL0486599.1"/>
    </source>
</evidence>
<evidence type="ECO:0000256" key="1">
    <source>
        <dbReference type="SAM" id="MobiDB-lite"/>
    </source>
</evidence>
<keyword evidence="3" id="KW-1185">Reference proteome</keyword>
<proteinExistence type="predicted"/>
<comment type="caution">
    <text evidence="2">The sequence shown here is derived from an EMBL/GenBank/DDBJ whole genome shotgun (WGS) entry which is preliminary data.</text>
</comment>
<reference evidence="2 3" key="1">
    <citation type="submission" date="2024-03" db="EMBL/GenBank/DDBJ databases">
        <title>The Acrasis kona genome and developmental transcriptomes reveal deep origins of eukaryotic multicellular pathways.</title>
        <authorList>
            <person name="Sheikh S."/>
            <person name="Fu C.-J."/>
            <person name="Brown M.W."/>
            <person name="Baldauf S.L."/>
        </authorList>
    </citation>
    <scope>NUCLEOTIDE SEQUENCE [LARGE SCALE GENOMIC DNA]</scope>
    <source>
        <strain evidence="2 3">ATCC MYA-3509</strain>
    </source>
</reference>
<gene>
    <name evidence="2" type="ORF">AKO1_001404</name>
</gene>
<feature type="region of interest" description="Disordered" evidence="1">
    <location>
        <begin position="1"/>
        <end position="21"/>
    </location>
</feature>
<evidence type="ECO:0000313" key="3">
    <source>
        <dbReference type="Proteomes" id="UP001431209"/>
    </source>
</evidence>
<protein>
    <submittedName>
        <fullName evidence="2">Uncharacterized protein</fullName>
    </submittedName>
</protein>